<keyword evidence="2" id="KW-0812">Transmembrane</keyword>
<evidence type="ECO:0000313" key="3">
    <source>
        <dbReference type="EMBL" id="TDQ82250.1"/>
    </source>
</evidence>
<evidence type="ECO:0000313" key="4">
    <source>
        <dbReference type="Proteomes" id="UP000295783"/>
    </source>
</evidence>
<keyword evidence="2" id="KW-1133">Transmembrane helix</keyword>
<gene>
    <name evidence="3" type="ORF">A8950_2072</name>
</gene>
<evidence type="ECO:0000256" key="2">
    <source>
        <dbReference type="SAM" id="Phobius"/>
    </source>
</evidence>
<reference evidence="3 4" key="1">
    <citation type="submission" date="2019-03" db="EMBL/GenBank/DDBJ databases">
        <title>Genomic Encyclopedia of Type Strains, Phase III (KMG-III): the genomes of soil and plant-associated and newly described type strains.</title>
        <authorList>
            <person name="Whitman W."/>
        </authorList>
    </citation>
    <scope>NUCLEOTIDE SEQUENCE [LARGE SCALE GENOMIC DNA]</scope>
    <source>
        <strain evidence="3 4">CGMCC 1.7660</strain>
    </source>
</reference>
<accession>A0A4R6WTL8</accession>
<dbReference type="RefSeq" id="WP_133613542.1">
    <property type="nucleotide sequence ID" value="NZ_SNYW01000008.1"/>
</dbReference>
<dbReference type="Proteomes" id="UP000295783">
    <property type="component" value="Unassembled WGS sequence"/>
</dbReference>
<feature type="transmembrane region" description="Helical" evidence="2">
    <location>
        <begin position="29"/>
        <end position="51"/>
    </location>
</feature>
<feature type="transmembrane region" description="Helical" evidence="2">
    <location>
        <begin position="72"/>
        <end position="103"/>
    </location>
</feature>
<protein>
    <submittedName>
        <fullName evidence="3">UPF0716 protein FxsA</fullName>
    </submittedName>
</protein>
<sequence>MTRLLAILILFLPLLEIAGFVVIGGRIGLGFTLLWVLAAALGGIALIRQGGLNAVTKLQLEMREGREPGHSLIDGAVLVVAGLLLVVPGFVSDFLALVLLLPWTRGLLLRRMAHHFETRVYTGNRQAGRRTTIIEGEFEVVEPESGNQAEPRRTGTAGTDSPWRKPPQIIDLTADDSSKDQKT</sequence>
<dbReference type="OrthoDB" id="9792788at2"/>
<proteinExistence type="predicted"/>
<dbReference type="NCBIfam" id="NF008528">
    <property type="entry name" value="PRK11463.1-2"/>
    <property type="match status" value="1"/>
</dbReference>
<dbReference type="EMBL" id="SNYW01000008">
    <property type="protein sequence ID" value="TDQ82250.1"/>
    <property type="molecule type" value="Genomic_DNA"/>
</dbReference>
<keyword evidence="4" id="KW-1185">Reference proteome</keyword>
<evidence type="ECO:0000256" key="1">
    <source>
        <dbReference type="SAM" id="MobiDB-lite"/>
    </source>
</evidence>
<name>A0A4R6WTL8_9PROT</name>
<dbReference type="PANTHER" id="PTHR35335:SF1">
    <property type="entry name" value="UPF0716 PROTEIN FXSA"/>
    <property type="match status" value="1"/>
</dbReference>
<dbReference type="PANTHER" id="PTHR35335">
    <property type="entry name" value="UPF0716 PROTEIN FXSA"/>
    <property type="match status" value="1"/>
</dbReference>
<dbReference type="Pfam" id="PF04186">
    <property type="entry name" value="FxsA"/>
    <property type="match status" value="1"/>
</dbReference>
<feature type="region of interest" description="Disordered" evidence="1">
    <location>
        <begin position="140"/>
        <end position="183"/>
    </location>
</feature>
<organism evidence="3 4">
    <name type="scientific">Dongia mobilis</name>
    <dbReference type="NCBI Taxonomy" id="578943"/>
    <lineage>
        <taxon>Bacteria</taxon>
        <taxon>Pseudomonadati</taxon>
        <taxon>Pseudomonadota</taxon>
        <taxon>Alphaproteobacteria</taxon>
        <taxon>Rhodospirillales</taxon>
        <taxon>Dongiaceae</taxon>
        <taxon>Dongia</taxon>
    </lineage>
</organism>
<dbReference type="InterPro" id="IPR007313">
    <property type="entry name" value="FxsA"/>
</dbReference>
<comment type="caution">
    <text evidence="3">The sequence shown here is derived from an EMBL/GenBank/DDBJ whole genome shotgun (WGS) entry which is preliminary data.</text>
</comment>
<keyword evidence="2" id="KW-0472">Membrane</keyword>
<dbReference type="GO" id="GO:0016020">
    <property type="term" value="C:membrane"/>
    <property type="evidence" value="ECO:0007669"/>
    <property type="project" value="InterPro"/>
</dbReference>
<dbReference type="AlphaFoldDB" id="A0A4R6WTL8"/>